<feature type="domain" description="EF-hand" evidence="5">
    <location>
        <begin position="246"/>
        <end position="281"/>
    </location>
</feature>
<dbReference type="SUPFAM" id="SSF47473">
    <property type="entry name" value="EF-hand"/>
    <property type="match status" value="1"/>
</dbReference>
<feature type="compositionally biased region" description="Polar residues" evidence="4">
    <location>
        <begin position="22"/>
        <end position="31"/>
    </location>
</feature>
<dbReference type="InterPro" id="IPR002048">
    <property type="entry name" value="EF_hand_dom"/>
</dbReference>
<keyword evidence="1" id="KW-0479">Metal-binding</keyword>
<evidence type="ECO:0000313" key="7">
    <source>
        <dbReference type="Proteomes" id="UP000790347"/>
    </source>
</evidence>
<proteinExistence type="predicted"/>
<feature type="domain" description="EF-hand" evidence="5">
    <location>
        <begin position="294"/>
        <end position="329"/>
    </location>
</feature>
<dbReference type="PROSITE" id="PS00018">
    <property type="entry name" value="EF_HAND_1"/>
    <property type="match status" value="1"/>
</dbReference>
<keyword evidence="3" id="KW-0106">Calcium</keyword>
<gene>
    <name evidence="6" type="primary">KCNIP3_1</name>
    <name evidence="6" type="ORF">DERF_007406</name>
</gene>
<sequence>MNTSTFALSSSSTSPRRPISSYHRSILQQQQFRRKCRNKFPSNSQDGDQSSKMMSSQDHGKADQPSAKLRRSSSTYSSASANNTNIGQHVDRRYQQIKFKTNPFQYLSFRFIDLLHKAFEKEEKVDELEQMINEICGGQEFIYRRQQEIDVLCQKTSFSKKEIKLLYWGWKLACPEGVLNEPIFKDIYSQFFPQADERLSLFKKLGDSSIYARYVFQAMFADELSRNEPITFLEYAKALSNLCRGTLTDKIKWIFTLYDINHDGRITYDEVYKMSVAIYALLGFHVTPAHNYKTYEEHARRMFAKLDQNSIGYVTFDEFKDICLKNETILTSMQQLDTHSI</sequence>
<evidence type="ECO:0000259" key="5">
    <source>
        <dbReference type="PROSITE" id="PS50222"/>
    </source>
</evidence>
<dbReference type="Gene3D" id="1.10.238.10">
    <property type="entry name" value="EF-hand"/>
    <property type="match status" value="1"/>
</dbReference>
<dbReference type="CDD" id="cd00051">
    <property type="entry name" value="EFh"/>
    <property type="match status" value="1"/>
</dbReference>
<dbReference type="InterPro" id="IPR028846">
    <property type="entry name" value="Recoverin"/>
</dbReference>
<keyword evidence="2" id="KW-0677">Repeat</keyword>
<protein>
    <submittedName>
        <fullName evidence="6">Calsenilin</fullName>
    </submittedName>
</protein>
<dbReference type="AlphaFoldDB" id="A0A922I3E1"/>
<reference evidence="6" key="1">
    <citation type="submission" date="2013-05" db="EMBL/GenBank/DDBJ databases">
        <authorList>
            <person name="Yim A.K.Y."/>
            <person name="Chan T.F."/>
            <person name="Ji K.M."/>
            <person name="Liu X.Y."/>
            <person name="Zhou J.W."/>
            <person name="Li R.Q."/>
            <person name="Yang K.Y."/>
            <person name="Li J."/>
            <person name="Li M."/>
            <person name="Law P.T.W."/>
            <person name="Wu Y.L."/>
            <person name="Cai Z.L."/>
            <person name="Qin H."/>
            <person name="Bao Y."/>
            <person name="Leung R.K.K."/>
            <person name="Ng P.K.S."/>
            <person name="Zou J."/>
            <person name="Zhong X.J."/>
            <person name="Ran P.X."/>
            <person name="Zhong N.S."/>
            <person name="Liu Z.G."/>
            <person name="Tsui S.K.W."/>
        </authorList>
    </citation>
    <scope>NUCLEOTIDE SEQUENCE</scope>
    <source>
        <strain evidence="6">Derf</strain>
        <tissue evidence="6">Whole organism</tissue>
    </source>
</reference>
<name>A0A922I3E1_DERFA</name>
<dbReference type="Pfam" id="PF13499">
    <property type="entry name" value="EF-hand_7"/>
    <property type="match status" value="1"/>
</dbReference>
<dbReference type="InterPro" id="IPR011992">
    <property type="entry name" value="EF-hand-dom_pair"/>
</dbReference>
<dbReference type="InterPro" id="IPR018247">
    <property type="entry name" value="EF_Hand_1_Ca_BS"/>
</dbReference>
<evidence type="ECO:0000256" key="2">
    <source>
        <dbReference type="ARBA" id="ARBA00022737"/>
    </source>
</evidence>
<dbReference type="PANTHER" id="PTHR23055:SF167">
    <property type="entry name" value="EF-HAND DOMAIN-CONTAINING PROTEIN"/>
    <property type="match status" value="1"/>
</dbReference>
<dbReference type="SMART" id="SM00054">
    <property type="entry name" value="EFh"/>
    <property type="match status" value="2"/>
</dbReference>
<dbReference type="GO" id="GO:0005509">
    <property type="term" value="F:calcium ion binding"/>
    <property type="evidence" value="ECO:0007669"/>
    <property type="project" value="InterPro"/>
</dbReference>
<reference evidence="6" key="2">
    <citation type="journal article" date="2022" name="Res Sq">
        <title>Comparative Genomics Reveals Insights into the Divergent Evolution of Astigmatic Mites and Household Pest Adaptations.</title>
        <authorList>
            <person name="Xiong Q."/>
            <person name="Wan A.T.-Y."/>
            <person name="Liu X.-Y."/>
            <person name="Fung C.S.-H."/>
            <person name="Xiao X."/>
            <person name="Malainual N."/>
            <person name="Hou J."/>
            <person name="Wang L."/>
            <person name="Wang M."/>
            <person name="Yang K."/>
            <person name="Cui Y."/>
            <person name="Leung E."/>
            <person name="Nong W."/>
            <person name="Shin S.-K."/>
            <person name="Au S."/>
            <person name="Jeong K.Y."/>
            <person name="Chew F.T."/>
            <person name="Hui J."/>
            <person name="Leung T.F."/>
            <person name="Tungtrongchitr A."/>
            <person name="Zhong N."/>
            <person name="Liu Z."/>
            <person name="Tsui S."/>
        </authorList>
    </citation>
    <scope>NUCLEOTIDE SEQUENCE</scope>
    <source>
        <strain evidence="6">Derf</strain>
        <tissue evidence="6">Whole organism</tissue>
    </source>
</reference>
<dbReference type="PROSITE" id="PS50222">
    <property type="entry name" value="EF_HAND_2"/>
    <property type="match status" value="2"/>
</dbReference>
<comment type="caution">
    <text evidence="6">The sequence shown here is derived from an EMBL/GenBank/DDBJ whole genome shotgun (WGS) entry which is preliminary data.</text>
</comment>
<evidence type="ECO:0000313" key="6">
    <source>
        <dbReference type="EMBL" id="KAH9516680.1"/>
    </source>
</evidence>
<evidence type="ECO:0000256" key="3">
    <source>
        <dbReference type="ARBA" id="ARBA00022837"/>
    </source>
</evidence>
<keyword evidence="7" id="KW-1185">Reference proteome</keyword>
<organism evidence="6 7">
    <name type="scientific">Dermatophagoides farinae</name>
    <name type="common">American house dust mite</name>
    <dbReference type="NCBI Taxonomy" id="6954"/>
    <lineage>
        <taxon>Eukaryota</taxon>
        <taxon>Metazoa</taxon>
        <taxon>Ecdysozoa</taxon>
        <taxon>Arthropoda</taxon>
        <taxon>Chelicerata</taxon>
        <taxon>Arachnida</taxon>
        <taxon>Acari</taxon>
        <taxon>Acariformes</taxon>
        <taxon>Sarcoptiformes</taxon>
        <taxon>Astigmata</taxon>
        <taxon>Psoroptidia</taxon>
        <taxon>Analgoidea</taxon>
        <taxon>Pyroglyphidae</taxon>
        <taxon>Dermatophagoidinae</taxon>
        <taxon>Dermatophagoides</taxon>
    </lineage>
</organism>
<feature type="region of interest" description="Disordered" evidence="4">
    <location>
        <begin position="1"/>
        <end position="84"/>
    </location>
</feature>
<dbReference type="PANTHER" id="PTHR23055">
    <property type="entry name" value="CALCIUM BINDING PROTEINS"/>
    <property type="match status" value="1"/>
</dbReference>
<accession>A0A922I3E1</accession>
<evidence type="ECO:0000256" key="1">
    <source>
        <dbReference type="ARBA" id="ARBA00022723"/>
    </source>
</evidence>
<feature type="compositionally biased region" description="Low complexity" evidence="4">
    <location>
        <begin position="9"/>
        <end position="21"/>
    </location>
</feature>
<dbReference type="EMBL" id="ASGP02000003">
    <property type="protein sequence ID" value="KAH9516680.1"/>
    <property type="molecule type" value="Genomic_DNA"/>
</dbReference>
<dbReference type="Proteomes" id="UP000790347">
    <property type="component" value="Unassembled WGS sequence"/>
</dbReference>
<evidence type="ECO:0000256" key="4">
    <source>
        <dbReference type="SAM" id="MobiDB-lite"/>
    </source>
</evidence>
<feature type="compositionally biased region" description="Polar residues" evidence="4">
    <location>
        <begin position="40"/>
        <end position="57"/>
    </location>
</feature>
<feature type="compositionally biased region" description="Low complexity" evidence="4">
    <location>
        <begin position="72"/>
        <end position="84"/>
    </location>
</feature>